<proteinExistence type="predicted"/>
<organism evidence="1 2">
    <name type="scientific">SAR324 cluster bacterium</name>
    <dbReference type="NCBI Taxonomy" id="2024889"/>
    <lineage>
        <taxon>Bacteria</taxon>
        <taxon>Deltaproteobacteria</taxon>
        <taxon>SAR324 cluster</taxon>
    </lineage>
</organism>
<gene>
    <name evidence="1" type="ORF">GYA55_02330</name>
</gene>
<feature type="non-terminal residue" evidence="1">
    <location>
        <position position="373"/>
    </location>
</feature>
<accession>A0A7X9FPM9</accession>
<protein>
    <submittedName>
        <fullName evidence="1">Uncharacterized protein</fullName>
    </submittedName>
</protein>
<evidence type="ECO:0000313" key="1">
    <source>
        <dbReference type="EMBL" id="NMC61986.1"/>
    </source>
</evidence>
<dbReference type="EMBL" id="JAAZON010000095">
    <property type="protein sequence ID" value="NMC61986.1"/>
    <property type="molecule type" value="Genomic_DNA"/>
</dbReference>
<dbReference type="Proteomes" id="UP000524246">
    <property type="component" value="Unassembled WGS sequence"/>
</dbReference>
<dbReference type="AlphaFoldDB" id="A0A7X9FPM9"/>
<comment type="caution">
    <text evidence="1">The sequence shown here is derived from an EMBL/GenBank/DDBJ whole genome shotgun (WGS) entry which is preliminary data.</text>
</comment>
<reference evidence="1 2" key="1">
    <citation type="journal article" date="2020" name="Biotechnol. Biofuels">
        <title>New insights from the biogas microbiome by comprehensive genome-resolved metagenomics of nearly 1600 species originating from multiple anaerobic digesters.</title>
        <authorList>
            <person name="Campanaro S."/>
            <person name="Treu L."/>
            <person name="Rodriguez-R L.M."/>
            <person name="Kovalovszki A."/>
            <person name="Ziels R.M."/>
            <person name="Maus I."/>
            <person name="Zhu X."/>
            <person name="Kougias P.G."/>
            <person name="Basile A."/>
            <person name="Luo G."/>
            <person name="Schluter A."/>
            <person name="Konstantinidis K.T."/>
            <person name="Angelidaki I."/>
        </authorList>
    </citation>
    <scope>NUCLEOTIDE SEQUENCE [LARGE SCALE GENOMIC DNA]</scope>
    <source>
        <strain evidence="1">AS27yjCOA_65</strain>
    </source>
</reference>
<name>A0A7X9FPM9_9DELT</name>
<evidence type="ECO:0000313" key="2">
    <source>
        <dbReference type="Proteomes" id="UP000524246"/>
    </source>
</evidence>
<sequence>MYTALQPVRKLRADFTRYVLAQRTAERAARGVENPLEVTQETAEKALQELKTKVGDKAFKTFEQVGNGMQNWAVKAILEPMRDSGILSNNAFNAVVEKNKNWLPFHVLEYIPTLEEADKMAVVSETFSVSKQGVVSAIEGTDKVIRDPFISVIDNLTKAVSLVERNKVALKLVELRKTHPDATKGLIRFLPTKENAPQDWESISVFIGGKVTRWAVPKELSDAMHAMSPAESGLMGKLVMMSSKAFKAGTTTLYFPFTLSNAVRDYQTATMVSKYGFNPAVWLSGFKDGFRSAFKWESKAYDEFMRNQGGYGSYIESTKGLSVASDQLFRPRWMERTKAVLNPFELIGNFSEAIELAPRLGIYKKALSKGASP</sequence>